<accession>A0A0F9DR08</accession>
<protein>
    <submittedName>
        <fullName evidence="1">Uncharacterized protein</fullName>
    </submittedName>
</protein>
<name>A0A0F9DR08_9ZZZZ</name>
<comment type="caution">
    <text evidence="1">The sequence shown here is derived from an EMBL/GenBank/DDBJ whole genome shotgun (WGS) entry which is preliminary data.</text>
</comment>
<dbReference type="EMBL" id="LAZR01030566">
    <property type="protein sequence ID" value="KKL56226.1"/>
    <property type="molecule type" value="Genomic_DNA"/>
</dbReference>
<proteinExistence type="predicted"/>
<gene>
    <name evidence="1" type="ORF">LCGC14_2247550</name>
</gene>
<evidence type="ECO:0000313" key="1">
    <source>
        <dbReference type="EMBL" id="KKL56226.1"/>
    </source>
</evidence>
<sequence>MHLGRLRLRDMKLSRAEKADDAEVASERPDYPYGLSLSLDEDALEKLGIELPAIGDTFFVVAIARVKGVSEHENEDSKSQNVQLQIEQLSLDADIG</sequence>
<dbReference type="InterPro" id="IPR049302">
    <property type="entry name" value="Gp10-like"/>
</dbReference>
<organism evidence="1">
    <name type="scientific">marine sediment metagenome</name>
    <dbReference type="NCBI Taxonomy" id="412755"/>
    <lineage>
        <taxon>unclassified sequences</taxon>
        <taxon>metagenomes</taxon>
        <taxon>ecological metagenomes</taxon>
    </lineage>
</organism>
<reference evidence="1" key="1">
    <citation type="journal article" date="2015" name="Nature">
        <title>Complex archaea that bridge the gap between prokaryotes and eukaryotes.</title>
        <authorList>
            <person name="Spang A."/>
            <person name="Saw J.H."/>
            <person name="Jorgensen S.L."/>
            <person name="Zaremba-Niedzwiedzka K."/>
            <person name="Martijn J."/>
            <person name="Lind A.E."/>
            <person name="van Eijk R."/>
            <person name="Schleper C."/>
            <person name="Guy L."/>
            <person name="Ettema T.J."/>
        </authorList>
    </citation>
    <scope>NUCLEOTIDE SEQUENCE</scope>
</reference>
<dbReference type="Pfam" id="PF21628">
    <property type="entry name" value="Gp10-like"/>
    <property type="match status" value="1"/>
</dbReference>
<dbReference type="AlphaFoldDB" id="A0A0F9DR08"/>